<sequence>MEHEHTDEHASVDDITTRALAKARQEFERREARSREEIARAVRAFRSIDQLDRELKDKRAELESALDALAGLDVNRAVIAEALGITEGTLARRLPSKRKSPRTSGASRRVQGRPSGNTDSDVL</sequence>
<evidence type="ECO:0000256" key="2">
    <source>
        <dbReference type="SAM" id="MobiDB-lite"/>
    </source>
</evidence>
<feature type="coiled-coil region" evidence="1">
    <location>
        <begin position="41"/>
        <end position="68"/>
    </location>
</feature>
<feature type="compositionally biased region" description="Polar residues" evidence="2">
    <location>
        <begin position="114"/>
        <end position="123"/>
    </location>
</feature>
<protein>
    <submittedName>
        <fullName evidence="3">Uncharacterized protein</fullName>
    </submittedName>
</protein>
<gene>
    <name evidence="3" type="ORF">ACFFVD_14530</name>
</gene>
<feature type="region of interest" description="Disordered" evidence="2">
    <location>
        <begin position="90"/>
        <end position="123"/>
    </location>
</feature>
<dbReference type="Proteomes" id="UP001589700">
    <property type="component" value="Unassembled WGS sequence"/>
</dbReference>
<evidence type="ECO:0000313" key="3">
    <source>
        <dbReference type="EMBL" id="MFB9261016.1"/>
    </source>
</evidence>
<dbReference type="RefSeq" id="WP_182630776.1">
    <property type="nucleotide sequence ID" value="NZ_JAALDM010000010.1"/>
</dbReference>
<accession>A0ABV5JTE5</accession>
<reference evidence="3 4" key="1">
    <citation type="submission" date="2024-09" db="EMBL/GenBank/DDBJ databases">
        <authorList>
            <person name="Sun Q."/>
            <person name="Mori K."/>
        </authorList>
    </citation>
    <scope>NUCLEOTIDE SEQUENCE [LARGE SCALE GENOMIC DNA]</scope>
    <source>
        <strain evidence="3 4">CCM 7659</strain>
    </source>
</reference>
<evidence type="ECO:0000313" key="4">
    <source>
        <dbReference type="Proteomes" id="UP001589700"/>
    </source>
</evidence>
<proteinExistence type="predicted"/>
<name>A0ABV5JTE5_9ACTN</name>
<dbReference type="EMBL" id="JBHMDY010000011">
    <property type="protein sequence ID" value="MFB9261016.1"/>
    <property type="molecule type" value="Genomic_DNA"/>
</dbReference>
<evidence type="ECO:0000256" key="1">
    <source>
        <dbReference type="SAM" id="Coils"/>
    </source>
</evidence>
<organism evidence="3 4">
    <name type="scientific">Dietzia aerolata</name>
    <dbReference type="NCBI Taxonomy" id="595984"/>
    <lineage>
        <taxon>Bacteria</taxon>
        <taxon>Bacillati</taxon>
        <taxon>Actinomycetota</taxon>
        <taxon>Actinomycetes</taxon>
        <taxon>Mycobacteriales</taxon>
        <taxon>Dietziaceae</taxon>
        <taxon>Dietzia</taxon>
    </lineage>
</organism>
<keyword evidence="1" id="KW-0175">Coiled coil</keyword>
<keyword evidence="4" id="KW-1185">Reference proteome</keyword>
<comment type="caution">
    <text evidence="3">The sequence shown here is derived from an EMBL/GenBank/DDBJ whole genome shotgun (WGS) entry which is preliminary data.</text>
</comment>